<dbReference type="Gene3D" id="2.60.40.10">
    <property type="entry name" value="Immunoglobulins"/>
    <property type="match status" value="3"/>
</dbReference>
<dbReference type="Gene3D" id="2.120.10.30">
    <property type="entry name" value="TolB, C-terminal domain"/>
    <property type="match status" value="2"/>
</dbReference>
<dbReference type="SUPFAM" id="SSF49299">
    <property type="entry name" value="PKD domain"/>
    <property type="match status" value="1"/>
</dbReference>
<gene>
    <name evidence="4" type="ORF">THII_2544</name>
</gene>
<accession>A0A090BVH0</accession>
<evidence type="ECO:0000313" key="5">
    <source>
        <dbReference type="Proteomes" id="UP000031623"/>
    </source>
</evidence>
<dbReference type="CDD" id="cd08547">
    <property type="entry name" value="Type_II_cohesin"/>
    <property type="match status" value="2"/>
</dbReference>
<dbReference type="InterPro" id="IPR008965">
    <property type="entry name" value="CBM2/CBM3_carb-bd_dom_sf"/>
</dbReference>
<dbReference type="InterPro" id="IPR013783">
    <property type="entry name" value="Ig-like_fold"/>
</dbReference>
<keyword evidence="1" id="KW-0677">Repeat</keyword>
<dbReference type="Pfam" id="PF18911">
    <property type="entry name" value="PKD_4"/>
    <property type="match status" value="1"/>
</dbReference>
<dbReference type="CDD" id="cd00146">
    <property type="entry name" value="PKD"/>
    <property type="match status" value="1"/>
</dbReference>
<dbReference type="InterPro" id="IPR035986">
    <property type="entry name" value="PKD_dom_sf"/>
</dbReference>
<dbReference type="KEGG" id="tig:THII_2544"/>
<evidence type="ECO:0000256" key="1">
    <source>
        <dbReference type="ARBA" id="ARBA00022737"/>
    </source>
</evidence>
<dbReference type="GO" id="GO:0030246">
    <property type="term" value="F:carbohydrate binding"/>
    <property type="evidence" value="ECO:0007669"/>
    <property type="project" value="InterPro"/>
</dbReference>
<dbReference type="InterPro" id="IPR011042">
    <property type="entry name" value="6-blade_b-propeller_TolB-like"/>
</dbReference>
<dbReference type="EMBL" id="AP014633">
    <property type="protein sequence ID" value="BAP56841.1"/>
    <property type="molecule type" value="Genomic_DNA"/>
</dbReference>
<dbReference type="InterPro" id="IPR002102">
    <property type="entry name" value="Cohesin_dom"/>
</dbReference>
<dbReference type="InterPro" id="IPR022409">
    <property type="entry name" value="PKD/Chitinase_dom"/>
</dbReference>
<dbReference type="HOGENOM" id="CLU_246349_0_0_6"/>
<feature type="domain" description="PKD" evidence="3">
    <location>
        <begin position="488"/>
        <end position="541"/>
    </location>
</feature>
<dbReference type="Gene3D" id="2.40.10.500">
    <property type="match status" value="1"/>
</dbReference>
<proteinExistence type="predicted"/>
<evidence type="ECO:0000256" key="2">
    <source>
        <dbReference type="PROSITE-ProRule" id="PRU00504"/>
    </source>
</evidence>
<dbReference type="Gene3D" id="2.60.40.680">
    <property type="match status" value="3"/>
</dbReference>
<dbReference type="Pfam" id="PF00963">
    <property type="entry name" value="Cohesin"/>
    <property type="match status" value="2"/>
</dbReference>
<dbReference type="Pfam" id="PF01436">
    <property type="entry name" value="NHL"/>
    <property type="match status" value="1"/>
</dbReference>
<dbReference type="Gene3D" id="2.60.40.1120">
    <property type="entry name" value="Carboxypeptidase-like, regulatory domain"/>
    <property type="match status" value="1"/>
</dbReference>
<dbReference type="SUPFAM" id="SSF63829">
    <property type="entry name" value="Calcium-dependent phosphotriesterase"/>
    <property type="match status" value="1"/>
</dbReference>
<feature type="repeat" description="NHL" evidence="2">
    <location>
        <begin position="206"/>
        <end position="249"/>
    </location>
</feature>
<organism evidence="4 5">
    <name type="scientific">Thioploca ingrica</name>
    <dbReference type="NCBI Taxonomy" id="40754"/>
    <lineage>
        <taxon>Bacteria</taxon>
        <taxon>Pseudomonadati</taxon>
        <taxon>Pseudomonadota</taxon>
        <taxon>Gammaproteobacteria</taxon>
        <taxon>Thiotrichales</taxon>
        <taxon>Thiotrichaceae</taxon>
        <taxon>Thioploca</taxon>
    </lineage>
</organism>
<dbReference type="SUPFAM" id="SSF49384">
    <property type="entry name" value="Carbohydrate-binding domain"/>
    <property type="match status" value="3"/>
</dbReference>
<dbReference type="InterPro" id="IPR000601">
    <property type="entry name" value="PKD_dom"/>
</dbReference>
<dbReference type="GO" id="GO:0000272">
    <property type="term" value="P:polysaccharide catabolic process"/>
    <property type="evidence" value="ECO:0007669"/>
    <property type="project" value="InterPro"/>
</dbReference>
<sequence>MYEVKTTTVENSHSDACLARSSFVVPATSYKIEVVAGNGTKGYSGDGYPAVYAQLNWPTRLTFHQGDLYIPEAWNHVIRKVDLHSKKIPTISTVAGQGGKSGFQDGPGINALFNTPSSCIFDRDTETMYVGDFGNYLLRQISANQVSTIAGNREDPKFLQSSGLKTDGNGNIYVAERDNHRIRKISQQIDGTWKVEPTIAGTGTPGFSGDNGPPTRAQLNGPVDLVFDSMGNLYIADKDNNRIRKITSDLTTISTFVDADNIHSPRSIAVDKNDNLYIADTLNNRFIKVDKQGNVVTIAGNGQIAEATPSAPCSAPVVSDAQSASLGIPHGIVVDTKTNAVYVTDTLCEMVYKLTPSEDPPSSNQAPVIDSATANVNGDGSVTLDATGVYDPDGNIPLTCQWIENGFMELISCNAIKLSLSGTGMHTITLRVADNNGKSSSKEFTITVPTTTPTNQPPIADFTPDPAQGVAPLDVQVRNLSASDLDGGNITKYDWTTDDGQTATGPTPPKFTFVTPGTHSITLTVTDDDNETKTVTKPVQVDPPPLVEVKLVSEESVPINASTCVTSGFDVTIKLEAPATQKIGSAQTTLTFDPKLLKVTEVKSSNQLQNIFNGTDAYDNKKGEVYFMSQALTGQEPQGTFPLFTVSFQPQKTGATQLQFVKDDTFVYTPEQSASILKSADLIAINIQKTAVFKGKVKLYPATTFNQIKGLRIRLSPDPSSGTVPKVYEIDTDSGGNFSLLLPPLSNYDIYVSRLNTLQTTKTVSVPNTCGNQNPVDFGTLYPGDFVGSPGIDGIVADPPNNSINVTDLDALKFYSEGKPYKVDYNLSGDPLGDANDMDISFLNSFFDLNGDGKVDFEDNKGDKQTLKDIIKLKPKGDNYPGLTKPYVRKGLRESSERLILHTDSLRQFDTTIHLQLDETQEVDGVETHFTFDPNILQVNRITLKNQFDDVILNDFDNTQGSIDFLGIQTGKTNLKGGFDLMTVNFTWLDQTLEPVLLFEPDQIITVFKGRNVPHMVSVNFNQELDIPHMVSVNFNQTVSLLTGKIKLQVPPDPYRKTDLLIHLDADPKMYHAQTDSEGIFTVELPSGTHDVYVTRPNTLQNKVKVTIGENTEVIDFGTLYGGDVIGSGPPNMRSANNRIDVYDFWALQAFEKEFPVPPLDYNLDGIFEEKTDLDPMFLYTLFDIDNDGIVVGEKEYVAMVNSLTATSGTDSLPPLEAKRPHSAAPQMQQLPLEVSHLLAGQTFDILVKMQPVEDMMKVEGAEIHLNFDPSLLQVESITDGKNFDKVPLNHFDNSTGNIDFLTVAFNNIIPQGTFDLMTIHFKLLAQGGNPTLTFDQNQLKAVFRGRAVDVNLLVELNEAEPPPLVVTSSSFIATPEENGILLSWETDLISQSAGFNLFRSEKNTNQPVQLNVGLIPTQSESAVYTFLDNTILPGIVYDYTLEELEMDGQSSQYGPISFLLIRSPEDNRFFTSETVPTFEWSGEPEEVFTLQYTYENEPAVHEISTRGTILKPTVEEWQAFAKQAKGRVISWHVRDAQGNFSETRRFTVTE</sequence>
<reference evidence="4 5" key="1">
    <citation type="journal article" date="2014" name="ISME J.">
        <title>Ecophysiology of Thioploca ingrica as revealed by the complete genome sequence supplemented with proteomic evidence.</title>
        <authorList>
            <person name="Kojima H."/>
            <person name="Ogura Y."/>
            <person name="Yamamoto N."/>
            <person name="Togashi T."/>
            <person name="Mori H."/>
            <person name="Watanabe T."/>
            <person name="Nemoto F."/>
            <person name="Kurokawa K."/>
            <person name="Hayashi T."/>
            <person name="Fukui M."/>
        </authorList>
    </citation>
    <scope>NUCLEOTIDE SEQUENCE [LARGE SCALE GENOMIC DNA]</scope>
</reference>
<protein>
    <recommendedName>
        <fullName evidence="3">PKD domain-containing protein</fullName>
    </recommendedName>
</protein>
<name>A0A090BVH0_9GAMM</name>
<dbReference type="PANTHER" id="PTHR13833">
    <property type="match status" value="1"/>
</dbReference>
<dbReference type="Proteomes" id="UP000031623">
    <property type="component" value="Chromosome"/>
</dbReference>
<dbReference type="InterPro" id="IPR001258">
    <property type="entry name" value="NHL_repeat"/>
</dbReference>
<dbReference type="PROSITE" id="PS50093">
    <property type="entry name" value="PKD"/>
    <property type="match status" value="1"/>
</dbReference>
<evidence type="ECO:0000313" key="4">
    <source>
        <dbReference type="EMBL" id="BAP56841.1"/>
    </source>
</evidence>
<dbReference type="SMART" id="SM00089">
    <property type="entry name" value="PKD"/>
    <property type="match status" value="2"/>
</dbReference>
<dbReference type="PROSITE" id="PS51125">
    <property type="entry name" value="NHL"/>
    <property type="match status" value="1"/>
</dbReference>
<evidence type="ECO:0000259" key="3">
    <source>
        <dbReference type="PROSITE" id="PS50093"/>
    </source>
</evidence>
<keyword evidence="5" id="KW-1185">Reference proteome</keyword>
<dbReference type="PANTHER" id="PTHR13833:SF71">
    <property type="entry name" value="NHL DOMAIN-CONTAINING PROTEIN"/>
    <property type="match status" value="1"/>
</dbReference>
<dbReference type="STRING" id="40754.THII_2544"/>